<sequence length="1013" mass="106187">MERQLLLNSFAVATQAPPLGPAAAALLQQGDHAGALAAALSAVWEAAGTVSTPESTPDWFDAAGAAFTSLLTSHSGGQAAAAEQVLLLAVAALHLFTQANLSGPAIALPECPFDWLSEAAAAEWRQGLDPCIAVGGGEDAGSEAAGFGRDSTTPGDRWAAAQISESGEDLIGRVQYPQYLLLARMALLAPLAVSMQGSSSGGPGDSGGSSPAHAAGAPVIVGAAPQAAWLSPDRLPAWCWWALRAVLLQQRLLSGRSAALRSLLLGLAEQVLAGLAVPVEGSVTQLAGSGGSSSGGVAGAPGLEDQLLAAGALLEAALLEAAFGHAEAASRYLQRGGSVLGFKTELTGALGTRTVHQQEAKAQLLVAVSRDSANPWTAAYEAGRLPGLADARSTIEAATTQAQQDLPAELKGFSVDSDVLPHPVLVPTSDGGSGAQDTPRDLHPLEQALLLGWGLHVRKGGAADGMQPWEVAAYMDAVAQQERTQFLLHAAAVLQASCLEKTRSRTRDRALLQLEQLAESLDRGCPEVPPNSRLRYASSAWFPLRLSLRKELGELLVGLGLVGSALSLFEGLELWDNLIVCYQLLDKKVQAEELIKRRLEVTPGEPRLWCALGDLCLDDAHYLQAWECSGHRNARAQRSLARNALRNSSYSKAAAHWELALALNPLHGEGWFSLGYACIKEKEYGRALQAFTRSSQLEPENGEAWNNLAAIHMHMRHWKQAYNALSEAVKHKRDSWQTWENYAQVAVRVQQWQTAVRALQQVLVQSEGQRVDLGVLAALVGQVEAGRGSGPGSEAAVNAAEQAAARDSSDAAAAAEADSPADPAVSAAAESGGADMADLVAALGELNGRGEQEGATSGGAGGGSATAAAEAADALQKADARSQAMLEQAVGNLLKQVAATVSGDSAFWEVYARYQSATGFPDAAKECLLKRVRALGGSGWQGSREAFETYAEASLALCRAYLQAAAAGSTGAQRDLSSARLHLRGLIKQAYERYEEQPAYVQLQELLAEVERA</sequence>
<dbReference type="EMBL" id="SIDB01000001">
    <property type="protein sequence ID" value="KAI3438474.1"/>
    <property type="molecule type" value="Genomic_DNA"/>
</dbReference>
<evidence type="ECO:0000313" key="5">
    <source>
        <dbReference type="EMBL" id="KAI3438474.1"/>
    </source>
</evidence>
<reference evidence="5" key="2">
    <citation type="submission" date="2020-11" db="EMBL/GenBank/DDBJ databases">
        <authorList>
            <person name="Cecchin M."/>
            <person name="Marcolungo L."/>
            <person name="Rossato M."/>
            <person name="Girolomoni L."/>
            <person name="Cosentino E."/>
            <person name="Cuine S."/>
            <person name="Li-Beisson Y."/>
            <person name="Delledonne M."/>
            <person name="Ballottari M."/>
        </authorList>
    </citation>
    <scope>NUCLEOTIDE SEQUENCE</scope>
    <source>
        <strain evidence="5">211/11P</strain>
        <tissue evidence="5">Whole cell</tissue>
    </source>
</reference>
<evidence type="ECO:0000256" key="3">
    <source>
        <dbReference type="PROSITE-ProRule" id="PRU00339"/>
    </source>
</evidence>
<evidence type="ECO:0000313" key="6">
    <source>
        <dbReference type="Proteomes" id="UP001055712"/>
    </source>
</evidence>
<gene>
    <name evidence="5" type="ORF">D9Q98_000903</name>
</gene>
<dbReference type="InterPro" id="IPR044244">
    <property type="entry name" value="TTC27/Emw1"/>
</dbReference>
<evidence type="ECO:0000256" key="1">
    <source>
        <dbReference type="ARBA" id="ARBA00022737"/>
    </source>
</evidence>
<organism evidence="5 6">
    <name type="scientific">Chlorella vulgaris</name>
    <name type="common">Green alga</name>
    <dbReference type="NCBI Taxonomy" id="3077"/>
    <lineage>
        <taxon>Eukaryota</taxon>
        <taxon>Viridiplantae</taxon>
        <taxon>Chlorophyta</taxon>
        <taxon>core chlorophytes</taxon>
        <taxon>Trebouxiophyceae</taxon>
        <taxon>Chlorellales</taxon>
        <taxon>Chlorellaceae</taxon>
        <taxon>Chlorella clade</taxon>
        <taxon>Chlorella</taxon>
    </lineage>
</organism>
<feature type="repeat" description="TPR" evidence="3">
    <location>
        <begin position="668"/>
        <end position="701"/>
    </location>
</feature>
<dbReference type="InterPro" id="IPR019734">
    <property type="entry name" value="TPR_rpt"/>
</dbReference>
<comment type="caution">
    <text evidence="5">The sequence shown here is derived from an EMBL/GenBank/DDBJ whole genome shotgun (WGS) entry which is preliminary data.</text>
</comment>
<keyword evidence="1" id="KW-0677">Repeat</keyword>
<feature type="region of interest" description="Disordered" evidence="4">
    <location>
        <begin position="807"/>
        <end position="830"/>
    </location>
</feature>
<accession>A0A9D4Z228</accession>
<dbReference type="Pfam" id="PF14559">
    <property type="entry name" value="TPR_19"/>
    <property type="match status" value="1"/>
</dbReference>
<dbReference type="PROSITE" id="PS50005">
    <property type="entry name" value="TPR"/>
    <property type="match status" value="1"/>
</dbReference>
<name>A0A9D4Z228_CHLVU</name>
<dbReference type="AlphaFoldDB" id="A0A9D4Z228"/>
<dbReference type="Proteomes" id="UP001055712">
    <property type="component" value="Unassembled WGS sequence"/>
</dbReference>
<evidence type="ECO:0008006" key="7">
    <source>
        <dbReference type="Google" id="ProtNLM"/>
    </source>
</evidence>
<protein>
    <recommendedName>
        <fullName evidence="7">Tetratricopeptide repeat 27-like protein</fullName>
    </recommendedName>
</protein>
<keyword evidence="2 3" id="KW-0802">TPR repeat</keyword>
<proteinExistence type="predicted"/>
<reference evidence="5" key="1">
    <citation type="journal article" date="2019" name="Plant J.">
        <title>Chlorella vulgaris genome assembly and annotation reveals the molecular basis for metabolic acclimation to high light conditions.</title>
        <authorList>
            <person name="Cecchin M."/>
            <person name="Marcolungo L."/>
            <person name="Rossato M."/>
            <person name="Girolomoni L."/>
            <person name="Cosentino E."/>
            <person name="Cuine S."/>
            <person name="Li-Beisson Y."/>
            <person name="Delledonne M."/>
            <person name="Ballottari M."/>
        </authorList>
    </citation>
    <scope>NUCLEOTIDE SEQUENCE</scope>
    <source>
        <strain evidence="5">211/11P</strain>
    </source>
</reference>
<dbReference type="InterPro" id="IPR011990">
    <property type="entry name" value="TPR-like_helical_dom_sf"/>
</dbReference>
<dbReference type="SMART" id="SM00028">
    <property type="entry name" value="TPR"/>
    <property type="match status" value="5"/>
</dbReference>
<dbReference type="PANTHER" id="PTHR16193:SF0">
    <property type="entry name" value="TETRATRICOPEPTIDE REPEAT PROTEIN 27"/>
    <property type="match status" value="1"/>
</dbReference>
<dbReference type="PANTHER" id="PTHR16193">
    <property type="entry name" value="TETRATRICOPEPTIDE REPEAT PROTEIN 27"/>
    <property type="match status" value="1"/>
</dbReference>
<dbReference type="OrthoDB" id="1936594at2759"/>
<keyword evidence="6" id="KW-1185">Reference proteome</keyword>
<evidence type="ECO:0000256" key="2">
    <source>
        <dbReference type="ARBA" id="ARBA00022803"/>
    </source>
</evidence>
<evidence type="ECO:0000256" key="4">
    <source>
        <dbReference type="SAM" id="MobiDB-lite"/>
    </source>
</evidence>
<dbReference type="Gene3D" id="1.25.40.10">
    <property type="entry name" value="Tetratricopeptide repeat domain"/>
    <property type="match status" value="1"/>
</dbReference>
<dbReference type="SUPFAM" id="SSF48452">
    <property type="entry name" value="TPR-like"/>
    <property type="match status" value="1"/>
</dbReference>